<evidence type="ECO:0000256" key="4">
    <source>
        <dbReference type="ARBA" id="ARBA00023163"/>
    </source>
</evidence>
<feature type="domain" description="C2H2-type" evidence="8">
    <location>
        <begin position="10"/>
        <end position="38"/>
    </location>
</feature>
<evidence type="ECO:0000259" key="8">
    <source>
        <dbReference type="PROSITE" id="PS50157"/>
    </source>
</evidence>
<dbReference type="PROSITE" id="PS50157">
    <property type="entry name" value="ZINC_FINGER_C2H2_2"/>
    <property type="match status" value="1"/>
</dbReference>
<evidence type="ECO:0000313" key="10">
    <source>
        <dbReference type="Proteomes" id="UP001280581"/>
    </source>
</evidence>
<evidence type="ECO:0000256" key="2">
    <source>
        <dbReference type="ARBA" id="ARBA00022833"/>
    </source>
</evidence>
<evidence type="ECO:0000313" key="9">
    <source>
        <dbReference type="EMBL" id="KAK3201865.1"/>
    </source>
</evidence>
<accession>A0AAN6LTA9</accession>
<evidence type="ECO:0000256" key="3">
    <source>
        <dbReference type="ARBA" id="ARBA00023015"/>
    </source>
</evidence>
<feature type="region of interest" description="Disordered" evidence="7">
    <location>
        <begin position="30"/>
        <end position="61"/>
    </location>
</feature>
<dbReference type="Proteomes" id="UP001280581">
    <property type="component" value="Unassembled WGS sequence"/>
</dbReference>
<feature type="compositionally biased region" description="Polar residues" evidence="7">
    <location>
        <begin position="40"/>
        <end position="59"/>
    </location>
</feature>
<name>A0AAN6LTA9_9PLEO</name>
<comment type="caution">
    <text evidence="9">The sequence shown here is derived from an EMBL/GenBank/DDBJ whole genome shotgun (WGS) entry which is preliminary data.</text>
</comment>
<evidence type="ECO:0000256" key="5">
    <source>
        <dbReference type="ARBA" id="ARBA00023242"/>
    </source>
</evidence>
<keyword evidence="1" id="KW-0479">Metal-binding</keyword>
<organism evidence="9 10">
    <name type="scientific">Pseudopithomyces chartarum</name>
    <dbReference type="NCBI Taxonomy" id="1892770"/>
    <lineage>
        <taxon>Eukaryota</taxon>
        <taxon>Fungi</taxon>
        <taxon>Dikarya</taxon>
        <taxon>Ascomycota</taxon>
        <taxon>Pezizomycotina</taxon>
        <taxon>Dothideomycetes</taxon>
        <taxon>Pleosporomycetidae</taxon>
        <taxon>Pleosporales</taxon>
        <taxon>Massarineae</taxon>
        <taxon>Didymosphaeriaceae</taxon>
        <taxon>Pseudopithomyces</taxon>
    </lineage>
</organism>
<keyword evidence="3" id="KW-0805">Transcription regulation</keyword>
<keyword evidence="4" id="KW-0804">Transcription</keyword>
<keyword evidence="2" id="KW-0862">Zinc</keyword>
<dbReference type="EMBL" id="WVTA01000015">
    <property type="protein sequence ID" value="KAK3201865.1"/>
    <property type="molecule type" value="Genomic_DNA"/>
</dbReference>
<keyword evidence="6" id="KW-0863">Zinc-finger</keyword>
<keyword evidence="5" id="KW-0539">Nucleus</keyword>
<keyword evidence="10" id="KW-1185">Reference proteome</keyword>
<proteinExistence type="predicted"/>
<gene>
    <name evidence="9" type="ORF">GRF29_164g946155</name>
</gene>
<evidence type="ECO:0000256" key="7">
    <source>
        <dbReference type="SAM" id="MobiDB-lite"/>
    </source>
</evidence>
<dbReference type="PANTHER" id="PTHR47660:SF3">
    <property type="entry name" value="FINGER DOMAIN PROTEIN, PUTATIVE (AFU_ORTHOLOGUE AFUA_4G03310)-RELATED"/>
    <property type="match status" value="1"/>
</dbReference>
<dbReference type="InterPro" id="IPR013087">
    <property type="entry name" value="Znf_C2H2_type"/>
</dbReference>
<sequence>MYESDNTAVMRCELCNKPFDKQSTLKRHGYYSLPRKNPDPSKTGSFATLGSSHFQNSPESDGDATIALDTDVENFNWDIPELGFSDFLNIPINEEDVDENMENLMEDVLPLPDISLIRRTTPSADPTIHIPSFAIPTAANLIIPPVPPSDRRSLIPRSNSKAGPQRAVTLILHMLKSYPQMMLRDSTLPPYIHPYFMSPEFSGNDMESLHNCMNLMRMISYSVQGSRKLFWKNVKLECERFIADTVNMNHRELLAVMFALSIYILLRMSEGETEFNNFDNLLLTAMTCLKDPHSMKLTTVQATAKQLTLSDLTYAPLTHTCDTRARWINWLYMESRRRLGVVFRVINLIVYFDPGAMCSLQSDLLVAPLPTKKVLWEARDEFTWKSERDKQPIPRTAFGLATNGEMVRLDEMDLHGGYGSIDPKEDGNTSEQNWEEWLSGIDAFGGLIVLAASLVG</sequence>
<reference evidence="9 10" key="1">
    <citation type="submission" date="2021-02" db="EMBL/GenBank/DDBJ databases">
        <title>Genome assembly of Pseudopithomyces chartarum.</title>
        <authorList>
            <person name="Jauregui R."/>
            <person name="Singh J."/>
            <person name="Voisey C."/>
        </authorList>
    </citation>
    <scope>NUCLEOTIDE SEQUENCE [LARGE SCALE GENOMIC DNA]</scope>
    <source>
        <strain evidence="9 10">AGR01</strain>
    </source>
</reference>
<dbReference type="PANTHER" id="PTHR47660">
    <property type="entry name" value="TRANSCRIPTION FACTOR WITH C2H2 AND ZN(2)-CYS(6) DNA BINDING DOMAIN (EUROFUNG)-RELATED-RELATED"/>
    <property type="match status" value="1"/>
</dbReference>
<evidence type="ECO:0000256" key="1">
    <source>
        <dbReference type="ARBA" id="ARBA00022723"/>
    </source>
</evidence>
<evidence type="ECO:0000256" key="6">
    <source>
        <dbReference type="PROSITE-ProRule" id="PRU00042"/>
    </source>
</evidence>
<dbReference type="GO" id="GO:0008270">
    <property type="term" value="F:zinc ion binding"/>
    <property type="evidence" value="ECO:0007669"/>
    <property type="project" value="UniProtKB-KW"/>
</dbReference>
<protein>
    <recommendedName>
        <fullName evidence="8">C2H2-type domain-containing protein</fullName>
    </recommendedName>
</protein>
<dbReference type="AlphaFoldDB" id="A0AAN6LTA9"/>